<dbReference type="InterPro" id="IPR052043">
    <property type="entry name" value="PolySaccharide_Degr_Enz"/>
</dbReference>
<dbReference type="InterPro" id="IPR011013">
    <property type="entry name" value="Gal_mutarotase_sf_dom"/>
</dbReference>
<dbReference type="InterPro" id="IPR012341">
    <property type="entry name" value="6hp_glycosidase-like_sf"/>
</dbReference>
<dbReference type="PANTHER" id="PTHR33886">
    <property type="entry name" value="UNSATURATED RHAMNOGALACTURONAN HYDROLASE (EUROFUNG)"/>
    <property type="match status" value="1"/>
</dbReference>
<dbReference type="InterPro" id="IPR032342">
    <property type="entry name" value="DUF4861"/>
</dbReference>
<sequence>MKHFDFKFLRVWMVLWCAGVLLPAAGQGSAGSADILRLIEKVNDYWQANNSPKTRAFWDNAAYYTGNMEAYRLTGKAAYYEYSQQWCEHNRWRGANSDDKRNWKYKTYGEGQDFVLFGDWQICFQTYIDMYNLNPADYKVARAKEVMTYACHLDENKFWWWADALYMVMPLMTKMYKLTGDRMFLDRMYDNFLWSDSLMYDAEAQLYYRDAKYIYPKVKTASGGKSFWARGDGWVLAGLAKVLGDMPEDYEHRGFFLKRFRELAQGVARCQRPEGYWSRSMLCEEDAPGPETSGTAFFAYGLMWGVNHGLLDKAEYAPVIEKAWNYLVSTALQPDGSIGYVQPIGEKPDPTRKVDARSQAPFGTGAWLLAACERVRYLDGSVEDKNSPSIKVEVKNTTKDNRNDVVELEAKTIFEKLGIGGGRQFVVYDGDRAEVPYQLTHDGKLLLQAFVRPVSSTELTIVKGLPADYRFTSWGRVYASREDDLAWENDRNGWRAYGPAIQKSGQRIYGFDVFNKNVPYPMLETFYHSELTSYGLQDKLRKAGRGGECAALHRTLTYHRDHGYGMDAYTVGPTMGAGVPALMEGKDFVYPLCYKEVEILDMGPLRFSARMVFAPVQIGQDEDVVETRVITLDKGTHLNKCEVTYANLSEARKVAAGIAVHKSMPDAYVMNKKLGYVAYADAMDHPEAMNGLIYIACLFPEGLKSVEYVPMAKEEAGAVGHVVGVSNYEPGDTFTYYFGSAWSKYDMPDMAVWQENVERYGRQLKTPLAVTLK</sequence>
<dbReference type="GO" id="GO:0016757">
    <property type="term" value="F:glycosyltransferase activity"/>
    <property type="evidence" value="ECO:0007669"/>
    <property type="project" value="UniProtKB-ARBA"/>
</dbReference>
<feature type="chain" id="PRO_5026864604" evidence="2">
    <location>
        <begin position="33"/>
        <end position="773"/>
    </location>
</feature>
<keyword evidence="1 3" id="KW-0378">Hydrolase</keyword>
<reference evidence="3" key="1">
    <citation type="submission" date="2019-11" db="EMBL/GenBank/DDBJ databases">
        <authorList>
            <person name="Feng L."/>
        </authorList>
    </citation>
    <scope>NUCLEOTIDE SEQUENCE</scope>
    <source>
        <strain evidence="3">PclaraLFYP37</strain>
    </source>
</reference>
<protein>
    <submittedName>
        <fullName evidence="3">Unsaturated rhamnogalacturonyl hydrolase YteR</fullName>
        <ecNumber evidence="3">3.2.1.172</ecNumber>
    </submittedName>
</protein>
<dbReference type="Pfam" id="PF16153">
    <property type="entry name" value="DUF4861"/>
    <property type="match status" value="1"/>
</dbReference>
<dbReference type="EMBL" id="CACRUT010000029">
    <property type="protein sequence ID" value="VYU63809.1"/>
    <property type="molecule type" value="Genomic_DNA"/>
</dbReference>
<dbReference type="SUPFAM" id="SSF48208">
    <property type="entry name" value="Six-hairpin glycosidases"/>
    <property type="match status" value="1"/>
</dbReference>
<dbReference type="GO" id="GO:0102211">
    <property type="term" value="F:unsaturated rhamnogalacturonyl hydrolase activity"/>
    <property type="evidence" value="ECO:0007669"/>
    <property type="project" value="UniProtKB-EC"/>
</dbReference>
<accession>A0A6N3GJK0</accession>
<evidence type="ECO:0000313" key="3">
    <source>
        <dbReference type="EMBL" id="VYU63809.1"/>
    </source>
</evidence>
<dbReference type="AlphaFoldDB" id="A0A6N3GJK0"/>
<name>A0A6N3GJK0_9BACT</name>
<keyword evidence="2" id="KW-0732">Signal</keyword>
<organism evidence="3">
    <name type="scientific">Paraprevotella clara</name>
    <dbReference type="NCBI Taxonomy" id="454154"/>
    <lineage>
        <taxon>Bacteria</taxon>
        <taxon>Pseudomonadati</taxon>
        <taxon>Bacteroidota</taxon>
        <taxon>Bacteroidia</taxon>
        <taxon>Bacteroidales</taxon>
        <taxon>Prevotellaceae</taxon>
        <taxon>Paraprevotella</taxon>
    </lineage>
</organism>
<evidence type="ECO:0000256" key="2">
    <source>
        <dbReference type="SAM" id="SignalP"/>
    </source>
</evidence>
<dbReference type="Pfam" id="PF07470">
    <property type="entry name" value="Glyco_hydro_88"/>
    <property type="match status" value="1"/>
</dbReference>
<keyword evidence="3" id="KW-0326">Glycosidase</keyword>
<gene>
    <name evidence="3" type="primary">yteR_2</name>
    <name evidence="3" type="ORF">PCLFYP37_03431</name>
</gene>
<dbReference type="Gene3D" id="1.50.10.10">
    <property type="match status" value="1"/>
</dbReference>
<dbReference type="EC" id="3.2.1.172" evidence="3"/>
<dbReference type="InterPro" id="IPR010905">
    <property type="entry name" value="Glyco_hydro_88"/>
</dbReference>
<feature type="signal peptide" evidence="2">
    <location>
        <begin position="1"/>
        <end position="32"/>
    </location>
</feature>
<dbReference type="PANTHER" id="PTHR33886:SF8">
    <property type="entry name" value="UNSATURATED RHAMNOGALACTURONAN HYDROLASE (EUROFUNG)"/>
    <property type="match status" value="1"/>
</dbReference>
<dbReference type="SUPFAM" id="SSF74650">
    <property type="entry name" value="Galactose mutarotase-like"/>
    <property type="match status" value="1"/>
</dbReference>
<dbReference type="GO" id="GO:0005975">
    <property type="term" value="P:carbohydrate metabolic process"/>
    <property type="evidence" value="ECO:0007669"/>
    <property type="project" value="InterPro"/>
</dbReference>
<dbReference type="InterPro" id="IPR008928">
    <property type="entry name" value="6-hairpin_glycosidase_sf"/>
</dbReference>
<evidence type="ECO:0000256" key="1">
    <source>
        <dbReference type="ARBA" id="ARBA00022801"/>
    </source>
</evidence>
<dbReference type="GO" id="GO:0030246">
    <property type="term" value="F:carbohydrate binding"/>
    <property type="evidence" value="ECO:0007669"/>
    <property type="project" value="InterPro"/>
</dbReference>
<proteinExistence type="predicted"/>
<dbReference type="RefSeq" id="WP_412442545.1">
    <property type="nucleotide sequence ID" value="NZ_CACRUT010000029.1"/>
</dbReference>